<dbReference type="Gene3D" id="3.30.1310.10">
    <property type="entry name" value="Nucleoid-associated protein YbaB-like domain"/>
    <property type="match status" value="1"/>
</dbReference>
<name>A0A370GMY0_9NOCA</name>
<comment type="caution">
    <text evidence="3">The sequence shown here is derived from an EMBL/GenBank/DDBJ whole genome shotgun (WGS) entry which is preliminary data.</text>
</comment>
<feature type="compositionally biased region" description="Pro residues" evidence="2">
    <location>
        <begin position="137"/>
        <end position="148"/>
    </location>
</feature>
<accession>A0A370GMY0</accession>
<dbReference type="RefSeq" id="WP_068027515.1">
    <property type="nucleotide sequence ID" value="NZ_QQAZ01000022.1"/>
</dbReference>
<dbReference type="InterPro" id="IPR004401">
    <property type="entry name" value="YbaB/EbfC"/>
</dbReference>
<sequence length="204" mass="21475">MSGGLEGAAEDLARWAENLERKAQQFQSLQGQMSAISVTETSSDNRISVTVDSSGVTTGIHLAAGTRGMDPAAVAAELMACTRRAQARLRNQVTDLVHTMVGGDSAAEVIVGQYAERFPDAGPEPGFAPASQDAPPAYAPPDTPPPPSYDGSSSPAAAYDAAPPASPPPPAPQPGSRKPNRDDVFIPEEPNDDDLYYQRKSWLE</sequence>
<dbReference type="EMBL" id="QQAZ01000022">
    <property type="protein sequence ID" value="RDI43253.1"/>
    <property type="molecule type" value="Genomic_DNA"/>
</dbReference>
<organism evidence="3 4">
    <name type="scientific">Nocardia mexicana</name>
    <dbReference type="NCBI Taxonomy" id="279262"/>
    <lineage>
        <taxon>Bacteria</taxon>
        <taxon>Bacillati</taxon>
        <taxon>Actinomycetota</taxon>
        <taxon>Actinomycetes</taxon>
        <taxon>Mycobacteriales</taxon>
        <taxon>Nocardiaceae</taxon>
        <taxon>Nocardia</taxon>
    </lineage>
</organism>
<evidence type="ECO:0000256" key="2">
    <source>
        <dbReference type="SAM" id="MobiDB-lite"/>
    </source>
</evidence>
<dbReference type="GO" id="GO:0003677">
    <property type="term" value="F:DNA binding"/>
    <property type="evidence" value="ECO:0007669"/>
    <property type="project" value="UniProtKB-KW"/>
</dbReference>
<keyword evidence="4" id="KW-1185">Reference proteome</keyword>
<reference evidence="3 4" key="1">
    <citation type="submission" date="2018-07" db="EMBL/GenBank/DDBJ databases">
        <title>Genomic Encyclopedia of Type Strains, Phase IV (KMG-IV): sequencing the most valuable type-strain genomes for metagenomic binning, comparative biology and taxonomic classification.</title>
        <authorList>
            <person name="Goeker M."/>
        </authorList>
    </citation>
    <scope>NUCLEOTIDE SEQUENCE [LARGE SCALE GENOMIC DNA]</scope>
    <source>
        <strain evidence="3 4">DSM 44952</strain>
    </source>
</reference>
<evidence type="ECO:0000313" key="3">
    <source>
        <dbReference type="EMBL" id="RDI43253.1"/>
    </source>
</evidence>
<evidence type="ECO:0000256" key="1">
    <source>
        <dbReference type="SAM" id="Coils"/>
    </source>
</evidence>
<feature type="compositionally biased region" description="Pro residues" evidence="2">
    <location>
        <begin position="164"/>
        <end position="173"/>
    </location>
</feature>
<evidence type="ECO:0000313" key="4">
    <source>
        <dbReference type="Proteomes" id="UP000255355"/>
    </source>
</evidence>
<feature type="coiled-coil region" evidence="1">
    <location>
        <begin position="5"/>
        <end position="32"/>
    </location>
</feature>
<proteinExistence type="predicted"/>
<dbReference type="AlphaFoldDB" id="A0A370GMY0"/>
<feature type="compositionally biased region" description="Low complexity" evidence="2">
    <location>
        <begin position="149"/>
        <end position="163"/>
    </location>
</feature>
<protein>
    <submittedName>
        <fullName evidence="3">YbaB/EbfC DNA-binding family protein</fullName>
    </submittedName>
</protein>
<keyword evidence="1" id="KW-0175">Coiled coil</keyword>
<gene>
    <name evidence="3" type="ORF">DFR68_12215</name>
</gene>
<feature type="region of interest" description="Disordered" evidence="2">
    <location>
        <begin position="117"/>
        <end position="204"/>
    </location>
</feature>
<keyword evidence="3" id="KW-0238">DNA-binding</keyword>
<dbReference type="Pfam" id="PF02575">
    <property type="entry name" value="YbaB_DNA_bd"/>
    <property type="match status" value="1"/>
</dbReference>
<dbReference type="InterPro" id="IPR036894">
    <property type="entry name" value="YbaB-like_sf"/>
</dbReference>
<dbReference type="Proteomes" id="UP000255355">
    <property type="component" value="Unassembled WGS sequence"/>
</dbReference>
<feature type="compositionally biased region" description="Acidic residues" evidence="2">
    <location>
        <begin position="185"/>
        <end position="195"/>
    </location>
</feature>
<dbReference type="STRING" id="1210089.GCA_001613165_06119"/>